<feature type="domain" description="Transposase IS110-like N-terminal" evidence="1">
    <location>
        <begin position="1"/>
        <end position="94"/>
    </location>
</feature>
<keyword evidence="3" id="KW-1185">Reference proteome</keyword>
<gene>
    <name evidence="2" type="ORF">Aargi30884_17330</name>
</gene>
<dbReference type="InterPro" id="IPR047650">
    <property type="entry name" value="Transpos_IS110"/>
</dbReference>
<dbReference type="RefSeq" id="WP_240145499.1">
    <property type="nucleotide sequence ID" value="NZ_AP019695.1"/>
</dbReference>
<dbReference type="GO" id="GO:0003677">
    <property type="term" value="F:DNA binding"/>
    <property type="evidence" value="ECO:0007669"/>
    <property type="project" value="InterPro"/>
</dbReference>
<reference evidence="3" key="1">
    <citation type="submission" date="2019-05" db="EMBL/GenBank/DDBJ databases">
        <title>Complete genome sequencing of Absiella argi strain JCM 30884.</title>
        <authorList>
            <person name="Sakamoto M."/>
            <person name="Murakami T."/>
            <person name="Mori H."/>
        </authorList>
    </citation>
    <scope>NUCLEOTIDE SEQUENCE [LARGE SCALE GENOMIC DNA]</scope>
    <source>
        <strain evidence="3">JCM 30884</strain>
    </source>
</reference>
<dbReference type="KEGG" id="aarg:Aargi30884_17330"/>
<organism evidence="2 3">
    <name type="scientific">Amedibacterium intestinale</name>
    <dbReference type="NCBI Taxonomy" id="2583452"/>
    <lineage>
        <taxon>Bacteria</taxon>
        <taxon>Bacillati</taxon>
        <taxon>Bacillota</taxon>
        <taxon>Erysipelotrichia</taxon>
        <taxon>Erysipelotrichales</taxon>
        <taxon>Erysipelotrichaceae</taxon>
        <taxon>Amedibacterium</taxon>
    </lineage>
</organism>
<dbReference type="Pfam" id="PF01548">
    <property type="entry name" value="DEDD_Tnp_IS110"/>
    <property type="match status" value="1"/>
</dbReference>
<accession>A0A6N4TII7</accession>
<protein>
    <recommendedName>
        <fullName evidence="1">Transposase IS110-like N-terminal domain-containing protein</fullName>
    </recommendedName>
</protein>
<dbReference type="GO" id="GO:0006313">
    <property type="term" value="P:DNA transposition"/>
    <property type="evidence" value="ECO:0007669"/>
    <property type="project" value="InterPro"/>
</dbReference>
<dbReference type="EMBL" id="AP019695">
    <property type="protein sequence ID" value="BBK22830.1"/>
    <property type="molecule type" value="Genomic_DNA"/>
</dbReference>
<sequence length="163" mass="18969">MESTGKYYIPVYNVLEGHISNIAVANPKWVRAVKSEKDDDKDAKWIAGLFKFGIVNGSFIPSKDIRILRELSRYKFKLTSVRFSEKNRYQNALTVGNCKLDMVFLDVFGKPHPVSPILFYQMSHTLRKIFFLKFMEDVKQMKRILSTLFPALILLLFRKLVSN</sequence>
<dbReference type="GO" id="GO:0004803">
    <property type="term" value="F:transposase activity"/>
    <property type="evidence" value="ECO:0007669"/>
    <property type="project" value="InterPro"/>
</dbReference>
<dbReference type="AlphaFoldDB" id="A0A6N4TII7"/>
<dbReference type="PANTHER" id="PTHR33055">
    <property type="entry name" value="TRANSPOSASE FOR INSERTION SEQUENCE ELEMENT IS1111A"/>
    <property type="match status" value="1"/>
</dbReference>
<name>A0A6N4TII7_9FIRM</name>
<evidence type="ECO:0000313" key="2">
    <source>
        <dbReference type="EMBL" id="BBK22830.1"/>
    </source>
</evidence>
<evidence type="ECO:0000259" key="1">
    <source>
        <dbReference type="Pfam" id="PF01548"/>
    </source>
</evidence>
<evidence type="ECO:0000313" key="3">
    <source>
        <dbReference type="Proteomes" id="UP000464754"/>
    </source>
</evidence>
<proteinExistence type="predicted"/>
<dbReference type="Proteomes" id="UP000464754">
    <property type="component" value="Chromosome"/>
</dbReference>
<dbReference type="InterPro" id="IPR002525">
    <property type="entry name" value="Transp_IS110-like_N"/>
</dbReference>